<evidence type="ECO:0000256" key="2">
    <source>
        <dbReference type="ARBA" id="ARBA00022475"/>
    </source>
</evidence>
<keyword evidence="2" id="KW-1003">Cell membrane</keyword>
<dbReference type="Pfam" id="PF00535">
    <property type="entry name" value="Glycos_transf_2"/>
    <property type="match status" value="1"/>
</dbReference>
<dbReference type="InterPro" id="IPR001173">
    <property type="entry name" value="Glyco_trans_2-like"/>
</dbReference>
<dbReference type="PANTHER" id="PTHR43646:SF2">
    <property type="entry name" value="GLYCOSYLTRANSFERASE 2-LIKE DOMAIN-CONTAINING PROTEIN"/>
    <property type="match status" value="1"/>
</dbReference>
<dbReference type="AlphaFoldDB" id="A0A2N3YI79"/>
<dbReference type="GO" id="GO:0016757">
    <property type="term" value="F:glycosyltransferase activity"/>
    <property type="evidence" value="ECO:0007669"/>
    <property type="project" value="UniProtKB-KW"/>
</dbReference>
<evidence type="ECO:0000256" key="9">
    <source>
        <dbReference type="ARBA" id="ARBA00040345"/>
    </source>
</evidence>
<evidence type="ECO:0000256" key="3">
    <source>
        <dbReference type="ARBA" id="ARBA00022676"/>
    </source>
</evidence>
<comment type="subcellular location">
    <subcellularLocation>
        <location evidence="1">Cell membrane</location>
    </subcellularLocation>
</comment>
<dbReference type="EMBL" id="PJNE01000001">
    <property type="protein sequence ID" value="PKW26555.1"/>
    <property type="molecule type" value="Genomic_DNA"/>
</dbReference>
<evidence type="ECO:0000256" key="7">
    <source>
        <dbReference type="ARBA" id="ARBA00037904"/>
    </source>
</evidence>
<evidence type="ECO:0000256" key="1">
    <source>
        <dbReference type="ARBA" id="ARBA00004236"/>
    </source>
</evidence>
<evidence type="ECO:0000256" key="6">
    <source>
        <dbReference type="ARBA" id="ARBA00037281"/>
    </source>
</evidence>
<evidence type="ECO:0000259" key="10">
    <source>
        <dbReference type="Pfam" id="PF00535"/>
    </source>
</evidence>
<evidence type="ECO:0000256" key="5">
    <source>
        <dbReference type="ARBA" id="ARBA00023136"/>
    </source>
</evidence>
<dbReference type="InterPro" id="IPR029044">
    <property type="entry name" value="Nucleotide-diphossugar_trans"/>
</dbReference>
<evidence type="ECO:0000313" key="11">
    <source>
        <dbReference type="EMBL" id="PKW26555.1"/>
    </source>
</evidence>
<evidence type="ECO:0000256" key="4">
    <source>
        <dbReference type="ARBA" id="ARBA00022679"/>
    </source>
</evidence>
<feature type="domain" description="Glycosyltransferase 2-like" evidence="10">
    <location>
        <begin position="11"/>
        <end position="143"/>
    </location>
</feature>
<accession>A0A2N3YI79</accession>
<keyword evidence="5" id="KW-0472">Membrane</keyword>
<dbReference type="Proteomes" id="UP000233781">
    <property type="component" value="Unassembled WGS sequence"/>
</dbReference>
<comment type="caution">
    <text evidence="11">The sequence shown here is derived from an EMBL/GenBank/DDBJ whole genome shotgun (WGS) entry which is preliminary data.</text>
</comment>
<protein>
    <recommendedName>
        <fullName evidence="9">4,4'-diaponeurosporenoate glycosyltransferase</fullName>
    </recommendedName>
</protein>
<proteinExistence type="inferred from homology"/>
<keyword evidence="4 11" id="KW-0808">Transferase</keyword>
<evidence type="ECO:0000256" key="8">
    <source>
        <dbReference type="ARBA" id="ARBA00038120"/>
    </source>
</evidence>
<comment type="pathway">
    <text evidence="7">Carotenoid biosynthesis; staphyloxanthin biosynthesis; staphyloxanthin from farnesyl diphosphate: step 4/5.</text>
</comment>
<comment type="similarity">
    <text evidence="8">Belongs to the glycosyltransferase 2 family. CrtQ subfamily.</text>
</comment>
<dbReference type="SUPFAM" id="SSF53448">
    <property type="entry name" value="Nucleotide-diphospho-sugar transferases"/>
    <property type="match status" value="1"/>
</dbReference>
<dbReference type="GO" id="GO:0005886">
    <property type="term" value="C:plasma membrane"/>
    <property type="evidence" value="ECO:0007669"/>
    <property type="project" value="UniProtKB-SubCell"/>
</dbReference>
<gene>
    <name evidence="11" type="ORF">ATL31_1369</name>
</gene>
<comment type="function">
    <text evidence="6">Catalyzes the glycosylation of 4,4'-diaponeurosporenoate, i.e. the esterification of glucose at the C1'' position with the carboxyl group of 4,4'-diaponeurosporenic acid, to form glycosyl-4,4'-diaponeurosporenoate. This is a step in the biosynthesis of staphyloxanthin, an orange pigment present in most staphylococci strains.</text>
</comment>
<dbReference type="Gene3D" id="3.90.550.10">
    <property type="entry name" value="Spore Coat Polysaccharide Biosynthesis Protein SpsA, Chain A"/>
    <property type="match status" value="1"/>
</dbReference>
<dbReference type="PANTHER" id="PTHR43646">
    <property type="entry name" value="GLYCOSYLTRANSFERASE"/>
    <property type="match status" value="1"/>
</dbReference>
<sequence length="236" mass="24523">MSGSRIGHVVVAVPARDEERLVGACLDSVRVAADRLLAARPDVTVEVVLALDRCVDGTAAVAARHPVTLLAIDAGCVGVARREAVATGLSAPRARAADPRATWVANTDADCAVPPGWLTRQVALAESGTDLVVGTVVPVDVVDPAVLLAWRARHRLREGHGHVHGANLGVRAAAYLEAGGFAEVGLHEDVGLVTRVRDAGHPWVATDRVRVRTSGRSSSRVEGGFATYLAALGPAD</sequence>
<reference evidence="11 12" key="1">
    <citation type="submission" date="2017-12" db="EMBL/GenBank/DDBJ databases">
        <title>Sequencing the genomes of 1000 Actinobacteria strains.</title>
        <authorList>
            <person name="Klenk H.-P."/>
        </authorList>
    </citation>
    <scope>NUCLEOTIDE SEQUENCE [LARGE SCALE GENOMIC DNA]</scope>
    <source>
        <strain evidence="11 12">DSM 12806</strain>
    </source>
</reference>
<dbReference type="CDD" id="cd00761">
    <property type="entry name" value="Glyco_tranf_GTA_type"/>
    <property type="match status" value="1"/>
</dbReference>
<name>A0A2N3YI79_9MICO</name>
<keyword evidence="12" id="KW-1185">Reference proteome</keyword>
<dbReference type="RefSeq" id="WP_245862004.1">
    <property type="nucleotide sequence ID" value="NZ_PJNE01000001.1"/>
</dbReference>
<evidence type="ECO:0000313" key="12">
    <source>
        <dbReference type="Proteomes" id="UP000233781"/>
    </source>
</evidence>
<keyword evidence="3" id="KW-0328">Glycosyltransferase</keyword>
<organism evidence="11 12">
    <name type="scientific">Phycicoccus duodecadis</name>
    <dbReference type="NCBI Taxonomy" id="173053"/>
    <lineage>
        <taxon>Bacteria</taxon>
        <taxon>Bacillati</taxon>
        <taxon>Actinomycetota</taxon>
        <taxon>Actinomycetes</taxon>
        <taxon>Micrococcales</taxon>
        <taxon>Intrasporangiaceae</taxon>
        <taxon>Phycicoccus</taxon>
    </lineage>
</organism>